<dbReference type="GO" id="GO:0016121">
    <property type="term" value="P:carotene catabolic process"/>
    <property type="evidence" value="ECO:0007669"/>
    <property type="project" value="TreeGrafter"/>
</dbReference>
<keyword evidence="4" id="KW-0560">Oxidoreductase</keyword>
<comment type="cofactor">
    <cofactor evidence="1">
        <name>Fe(2+)</name>
        <dbReference type="ChEBI" id="CHEBI:29033"/>
    </cofactor>
</comment>
<gene>
    <name evidence="7" type="ORF">METZ01_LOCUS325876</name>
</gene>
<comment type="similarity">
    <text evidence="2">Belongs to the carotenoid oxygenase family.</text>
</comment>
<feature type="region of interest" description="Disordered" evidence="6">
    <location>
        <begin position="1"/>
        <end position="20"/>
    </location>
</feature>
<dbReference type="InterPro" id="IPR004294">
    <property type="entry name" value="Carotenoid_Oase"/>
</dbReference>
<sequence length="126" mass="13973">MSEAESIESDNPHLQGNNKPIYDEITATGMEVIGEIPADISGHFLRIGPNPYYVPDESRYHIFDGDGMIHGVHITEGKATYRNRFVASTGLSKERAEGRWIYPGLNMIGDYLAKGEMPETKNTGNT</sequence>
<evidence type="ECO:0000256" key="1">
    <source>
        <dbReference type="ARBA" id="ARBA00001954"/>
    </source>
</evidence>
<name>A0A382PM02_9ZZZZ</name>
<protein>
    <recommendedName>
        <fullName evidence="8">Dioxygenase</fullName>
    </recommendedName>
</protein>
<dbReference type="PANTHER" id="PTHR10543">
    <property type="entry name" value="BETA-CAROTENE DIOXYGENASE"/>
    <property type="match status" value="1"/>
</dbReference>
<organism evidence="7">
    <name type="scientific">marine metagenome</name>
    <dbReference type="NCBI Taxonomy" id="408172"/>
    <lineage>
        <taxon>unclassified sequences</taxon>
        <taxon>metagenomes</taxon>
        <taxon>ecological metagenomes</taxon>
    </lineage>
</organism>
<evidence type="ECO:0000256" key="3">
    <source>
        <dbReference type="ARBA" id="ARBA00022723"/>
    </source>
</evidence>
<reference evidence="7" key="1">
    <citation type="submission" date="2018-05" db="EMBL/GenBank/DDBJ databases">
        <authorList>
            <person name="Lanie J.A."/>
            <person name="Ng W.-L."/>
            <person name="Kazmierczak K.M."/>
            <person name="Andrzejewski T.M."/>
            <person name="Davidsen T.M."/>
            <person name="Wayne K.J."/>
            <person name="Tettelin H."/>
            <person name="Glass J.I."/>
            <person name="Rusch D."/>
            <person name="Podicherti R."/>
            <person name="Tsui H.-C.T."/>
            <person name="Winkler M.E."/>
        </authorList>
    </citation>
    <scope>NUCLEOTIDE SEQUENCE</scope>
</reference>
<dbReference type="EMBL" id="UINC01107554">
    <property type="protein sequence ID" value="SVC73022.1"/>
    <property type="molecule type" value="Genomic_DNA"/>
</dbReference>
<dbReference type="Pfam" id="PF03055">
    <property type="entry name" value="RPE65"/>
    <property type="match status" value="1"/>
</dbReference>
<evidence type="ECO:0000313" key="7">
    <source>
        <dbReference type="EMBL" id="SVC73022.1"/>
    </source>
</evidence>
<accession>A0A382PM02</accession>
<evidence type="ECO:0000256" key="5">
    <source>
        <dbReference type="ARBA" id="ARBA00023004"/>
    </source>
</evidence>
<keyword evidence="3" id="KW-0479">Metal-binding</keyword>
<evidence type="ECO:0000256" key="6">
    <source>
        <dbReference type="SAM" id="MobiDB-lite"/>
    </source>
</evidence>
<dbReference type="GO" id="GO:0010436">
    <property type="term" value="F:carotenoid dioxygenase activity"/>
    <property type="evidence" value="ECO:0007669"/>
    <property type="project" value="TreeGrafter"/>
</dbReference>
<evidence type="ECO:0000256" key="4">
    <source>
        <dbReference type="ARBA" id="ARBA00023002"/>
    </source>
</evidence>
<proteinExistence type="inferred from homology"/>
<dbReference type="PANTHER" id="PTHR10543:SF89">
    <property type="entry name" value="CAROTENOID 9,10(9',10')-CLEAVAGE DIOXYGENASE 1"/>
    <property type="match status" value="1"/>
</dbReference>
<keyword evidence="5" id="KW-0408">Iron</keyword>
<evidence type="ECO:0008006" key="8">
    <source>
        <dbReference type="Google" id="ProtNLM"/>
    </source>
</evidence>
<evidence type="ECO:0000256" key="2">
    <source>
        <dbReference type="ARBA" id="ARBA00006787"/>
    </source>
</evidence>
<dbReference type="AlphaFoldDB" id="A0A382PM02"/>
<dbReference type="GO" id="GO:0046872">
    <property type="term" value="F:metal ion binding"/>
    <property type="evidence" value="ECO:0007669"/>
    <property type="project" value="UniProtKB-KW"/>
</dbReference>
<feature type="non-terminal residue" evidence="7">
    <location>
        <position position="126"/>
    </location>
</feature>